<protein>
    <recommendedName>
        <fullName evidence="3">Porin</fullName>
    </recommendedName>
</protein>
<evidence type="ECO:0000313" key="2">
    <source>
        <dbReference type="EMBL" id="EJX08734.1"/>
    </source>
</evidence>
<evidence type="ECO:0000256" key="1">
    <source>
        <dbReference type="SAM" id="MobiDB-lite"/>
    </source>
</evidence>
<proteinExistence type="predicted"/>
<comment type="caution">
    <text evidence="2">The sequence shown here is derived from an EMBL/GenBank/DDBJ whole genome shotgun (WGS) entry which is preliminary data.</text>
</comment>
<dbReference type="AlphaFoldDB" id="J9GMH3"/>
<sequence>MFFYGIFAPMMKRLHFLLLLGALCSACPLLAQNQQNFNNFNNRFGSSASGLDRNKYDRNGVPIDTTAVVDANTIPIGLYQWKVDSRFGNVTYMPVDTLQLGFQNSNDMGGPTGQFNYLGNLGAPRLSRIFFDRRDASQFFFTDPYDFCVLRPEDILFTNTKSPFTNLSYYSGGSGKENEERFKSYFAINAGKRLGFGFYIDYLYGRGLYQDQSTAFFNGGLFSSYRGDKYEMHFLFNNDNLKMAENGGITDDRYITDPLEMAEGKREFATNEIPVRLRQIWNHNTSYHTFLTHRYNLGFHREKTDSVGPDSVRTTQVFVPVTSFIHTFQADWNRRKYVSYDDAQNRKFFEHNYLGNDSLDITRRSSIKNTLAIALKEGFNRWAQAGLTAFISHEYRSFELPDTLPTINGTKRRFAQVYRENTVSVGGELSKRQGSLLHYNVLGEVAISGEDAGQFTLEGRGDLNLKLLGDTVRMDLHAFVKNQQPLFYFRHFQSKHYWWHNDDLSKEMRTRVEGKLTFKKWGTTLRGGVENIKNYTYLANTSVPVYSTEGTNPDGQGTASDGQGTVPEGPGTVPDGQGTLTGFKNNAAVRQFNGNIQVLTAVLQQKLKWGIFHLDAEVAFQKSSQEEVLPLPKISAYGNAYLQFGLAKNVLKVNLGADVRYFSKYYAPDYSPAIGQYYNQNPQDKVEIGGFPVVNVYANLHLKRTRFFVMMYHVNSGSGKSNYFLAPHYPLNPSLFKFGLSWNFFD</sequence>
<name>J9GMH3_9ZZZZ</name>
<organism evidence="2">
    <name type="scientific">gut metagenome</name>
    <dbReference type="NCBI Taxonomy" id="749906"/>
    <lineage>
        <taxon>unclassified sequences</taxon>
        <taxon>metagenomes</taxon>
        <taxon>organismal metagenomes</taxon>
    </lineage>
</organism>
<evidence type="ECO:0008006" key="3">
    <source>
        <dbReference type="Google" id="ProtNLM"/>
    </source>
</evidence>
<feature type="region of interest" description="Disordered" evidence="1">
    <location>
        <begin position="548"/>
        <end position="572"/>
    </location>
</feature>
<accession>J9GMH3</accession>
<dbReference type="Pfam" id="PF14121">
    <property type="entry name" value="Porin_10"/>
    <property type="match status" value="1"/>
</dbReference>
<dbReference type="EMBL" id="AMCI01000552">
    <property type="protein sequence ID" value="EJX08734.1"/>
    <property type="molecule type" value="Genomic_DNA"/>
</dbReference>
<gene>
    <name evidence="2" type="ORF">EVA_03170</name>
</gene>
<feature type="compositionally biased region" description="Polar residues" evidence="1">
    <location>
        <begin position="548"/>
        <end position="563"/>
    </location>
</feature>
<reference evidence="2" key="1">
    <citation type="journal article" date="2012" name="PLoS ONE">
        <title>Gene sets for utilization of primary and secondary nutrition supplies in the distal gut of endangered iberian lynx.</title>
        <authorList>
            <person name="Alcaide M."/>
            <person name="Messina E."/>
            <person name="Richter M."/>
            <person name="Bargiela R."/>
            <person name="Peplies J."/>
            <person name="Huws S.A."/>
            <person name="Newbold C.J."/>
            <person name="Golyshin P.N."/>
            <person name="Simon M.A."/>
            <person name="Lopez G."/>
            <person name="Yakimov M.M."/>
            <person name="Ferrer M."/>
        </authorList>
    </citation>
    <scope>NUCLEOTIDE SEQUENCE</scope>
</reference>
<dbReference type="InterPro" id="IPR025631">
    <property type="entry name" value="Porin_10"/>
</dbReference>